<dbReference type="InterPro" id="IPR035328">
    <property type="entry name" value="DUF3048_C"/>
</dbReference>
<evidence type="ECO:0008006" key="6">
    <source>
        <dbReference type="Google" id="ProtNLM"/>
    </source>
</evidence>
<evidence type="ECO:0000256" key="1">
    <source>
        <dbReference type="SAM" id="Phobius"/>
    </source>
</evidence>
<reference evidence="4 5" key="1">
    <citation type="submission" date="2017-09" db="EMBL/GenBank/DDBJ databases">
        <title>Depth-based differentiation of microbial function through sediment-hosted aquifers and enrichment of novel symbionts in the deep terrestrial subsurface.</title>
        <authorList>
            <person name="Probst A.J."/>
            <person name="Ladd B."/>
            <person name="Jarett J.K."/>
            <person name="Geller-Mcgrath D.E."/>
            <person name="Sieber C.M."/>
            <person name="Emerson J.B."/>
            <person name="Anantharaman K."/>
            <person name="Thomas B.C."/>
            <person name="Malmstrom R."/>
            <person name="Stieglmeier M."/>
            <person name="Klingl A."/>
            <person name="Woyke T."/>
            <person name="Ryan C.M."/>
            <person name="Banfield J.F."/>
        </authorList>
    </citation>
    <scope>NUCLEOTIDE SEQUENCE [LARGE SCALE GENOMIC DNA]</scope>
    <source>
        <strain evidence="4">CG10_big_fil_rev_8_21_14_0_10_48_11</strain>
    </source>
</reference>
<dbReference type="Gene3D" id="3.50.90.10">
    <property type="entry name" value="YerB-like"/>
    <property type="match status" value="1"/>
</dbReference>
<dbReference type="Pfam" id="PF11258">
    <property type="entry name" value="DUF3048"/>
    <property type="match status" value="1"/>
</dbReference>
<keyword evidence="1" id="KW-0812">Transmembrane</keyword>
<accession>A0A2M8LE71</accession>
<dbReference type="Pfam" id="PF17479">
    <property type="entry name" value="DUF3048_C"/>
    <property type="match status" value="1"/>
</dbReference>
<sequence>MVENKTIEIVKAFCRQNIWIILALVVLTLNIILVYVNFLAPSSPPPVVPAVPEPVVVEQAPEGMVRSSLIGEYIAEMSAARRPFAVMLDDFPSARPESGVSNADWVWETLVEGGVTRVMAVFQSADSATIGPVRSAREYFLPLASELNAIYVHSGGSPAALQQLATTKMLTNADEFANGSAFYRRANLVAPHNLFTSIEKLTTLSLAKKWNTPAEVSARQFSDDVPAGGEAAKTATIDFSLPSYRVTWRWDDVHGRYLRFVGGVEATDRENANKVGAATVVVELTKVAPAPRVNVPAAVSVSTVGEGDAWFFRNGKAFTGRWQKKSASSATAFLDANGQPFTFARGSVWVEVASASRKNVVSFSAE</sequence>
<dbReference type="AlphaFoldDB" id="A0A2M8LE71"/>
<name>A0A2M8LE71_9BACT</name>
<evidence type="ECO:0000313" key="5">
    <source>
        <dbReference type="Proteomes" id="UP000231152"/>
    </source>
</evidence>
<dbReference type="InterPro" id="IPR023158">
    <property type="entry name" value="YerB-like_sf"/>
</dbReference>
<evidence type="ECO:0000259" key="3">
    <source>
        <dbReference type="Pfam" id="PF17479"/>
    </source>
</evidence>
<comment type="caution">
    <text evidence="4">The sequence shown here is derived from an EMBL/GenBank/DDBJ whole genome shotgun (WGS) entry which is preliminary data.</text>
</comment>
<dbReference type="Proteomes" id="UP000231152">
    <property type="component" value="Unassembled WGS sequence"/>
</dbReference>
<feature type="domain" description="DUF3048" evidence="3">
    <location>
        <begin position="237"/>
        <end position="350"/>
    </location>
</feature>
<gene>
    <name evidence="4" type="ORF">COV04_03250</name>
</gene>
<feature type="transmembrane region" description="Helical" evidence="1">
    <location>
        <begin position="18"/>
        <end position="40"/>
    </location>
</feature>
<keyword evidence="1" id="KW-1133">Transmembrane helix</keyword>
<keyword evidence="1" id="KW-0472">Membrane</keyword>
<dbReference type="EMBL" id="PFET01000010">
    <property type="protein sequence ID" value="PJE75752.1"/>
    <property type="molecule type" value="Genomic_DNA"/>
</dbReference>
<evidence type="ECO:0000313" key="4">
    <source>
        <dbReference type="EMBL" id="PJE75752.1"/>
    </source>
</evidence>
<organism evidence="4 5">
    <name type="scientific">Candidatus Uhrbacteria bacterium CG10_big_fil_rev_8_21_14_0_10_48_11</name>
    <dbReference type="NCBI Taxonomy" id="1975037"/>
    <lineage>
        <taxon>Bacteria</taxon>
        <taxon>Candidatus Uhriibacteriota</taxon>
    </lineage>
</organism>
<protein>
    <recommendedName>
        <fullName evidence="6">DUF3048 domain-containing protein</fullName>
    </recommendedName>
</protein>
<dbReference type="InterPro" id="IPR021416">
    <property type="entry name" value="DUF3048_N"/>
</dbReference>
<dbReference type="SUPFAM" id="SSF159774">
    <property type="entry name" value="YerB-like"/>
    <property type="match status" value="1"/>
</dbReference>
<evidence type="ECO:0000259" key="2">
    <source>
        <dbReference type="Pfam" id="PF11258"/>
    </source>
</evidence>
<feature type="domain" description="DUF3048" evidence="2">
    <location>
        <begin position="74"/>
        <end position="203"/>
    </location>
</feature>
<proteinExistence type="predicted"/>